<dbReference type="AlphaFoldDB" id="A0AAV5W9J8"/>
<protein>
    <submittedName>
        <fullName evidence="1">Uncharacterized protein</fullName>
    </submittedName>
</protein>
<proteinExistence type="predicted"/>
<dbReference type="EMBL" id="BTSY01000005">
    <property type="protein sequence ID" value="GMT28654.1"/>
    <property type="molecule type" value="Genomic_DNA"/>
</dbReference>
<comment type="caution">
    <text evidence="1">The sequence shown here is derived from an EMBL/GenBank/DDBJ whole genome shotgun (WGS) entry which is preliminary data.</text>
</comment>
<sequence length="212" mass="24339">MKRARGNNGFLSRMLGGLRETLKGIQDEMCEGMENLRKMTLRTEGDDVERLRYETINVVSSSAGGNLLMKYDNEVEEVKKTTDRNIRFADLCSTRLGRVQQESMEKATTTIQLDNFLRYNKRINESLRIIEQQMEKVARFCLQTEGAITHLEALSIVLESEGKVNEIRKRSCRLSQVVSVAPPLVTAQPREASEEMRDKQEEIMLEEFLSTQ</sequence>
<dbReference type="Proteomes" id="UP001432322">
    <property type="component" value="Unassembled WGS sequence"/>
</dbReference>
<reference evidence="1" key="1">
    <citation type="submission" date="2023-10" db="EMBL/GenBank/DDBJ databases">
        <title>Genome assembly of Pristionchus species.</title>
        <authorList>
            <person name="Yoshida K."/>
            <person name="Sommer R.J."/>
        </authorList>
    </citation>
    <scope>NUCLEOTIDE SEQUENCE</scope>
    <source>
        <strain evidence="1">RS5133</strain>
    </source>
</reference>
<gene>
    <name evidence="1" type="ORF">PFISCL1PPCAC_19951</name>
</gene>
<name>A0AAV5W9J8_9BILA</name>
<organism evidence="1 2">
    <name type="scientific">Pristionchus fissidentatus</name>
    <dbReference type="NCBI Taxonomy" id="1538716"/>
    <lineage>
        <taxon>Eukaryota</taxon>
        <taxon>Metazoa</taxon>
        <taxon>Ecdysozoa</taxon>
        <taxon>Nematoda</taxon>
        <taxon>Chromadorea</taxon>
        <taxon>Rhabditida</taxon>
        <taxon>Rhabditina</taxon>
        <taxon>Diplogasteromorpha</taxon>
        <taxon>Diplogasteroidea</taxon>
        <taxon>Neodiplogasteridae</taxon>
        <taxon>Pristionchus</taxon>
    </lineage>
</organism>
<keyword evidence="2" id="KW-1185">Reference proteome</keyword>
<evidence type="ECO:0000313" key="2">
    <source>
        <dbReference type="Proteomes" id="UP001432322"/>
    </source>
</evidence>
<evidence type="ECO:0000313" key="1">
    <source>
        <dbReference type="EMBL" id="GMT28654.1"/>
    </source>
</evidence>
<accession>A0AAV5W9J8</accession>